<dbReference type="AlphaFoldDB" id="A0A372ZMI3"/>
<dbReference type="SUPFAM" id="SSF46785">
    <property type="entry name" value="Winged helix' DNA-binding domain"/>
    <property type="match status" value="1"/>
</dbReference>
<sequence>MTIKTYEPQTIAAQPIGAWTGELFRRLVVDGLRVQLAVEGLTQPHWWTLNHAAGRPGGWTRTTLAERLAPYDDQGTAFDAVFDDLIARGWLTEDADGAFTLTEEGEAGRLRARERNLAVSERAHEGIGTEEFVTTINVLRRMVANLGGNGNLPD</sequence>
<name>A0A372ZMI3_9ACTN</name>
<reference evidence="1 2" key="1">
    <citation type="submission" date="2018-08" db="EMBL/GenBank/DDBJ databases">
        <title>Diversity &amp; Physiological Properties of Lignin-Decomposing Actinobacteria from Soil.</title>
        <authorList>
            <person name="Roh S.G."/>
            <person name="Kim S.B."/>
        </authorList>
    </citation>
    <scope>NUCLEOTIDE SEQUENCE [LARGE SCALE GENOMIC DNA]</scope>
    <source>
        <strain evidence="1 2">MMS17-GH009</strain>
    </source>
</reference>
<dbReference type="Gene3D" id="1.10.10.10">
    <property type="entry name" value="Winged helix-like DNA-binding domain superfamily/Winged helix DNA-binding domain"/>
    <property type="match status" value="1"/>
</dbReference>
<organism evidence="1 2">
    <name type="scientific">Kitasatospora xanthocidica</name>
    <dbReference type="NCBI Taxonomy" id="83382"/>
    <lineage>
        <taxon>Bacteria</taxon>
        <taxon>Bacillati</taxon>
        <taxon>Actinomycetota</taxon>
        <taxon>Actinomycetes</taxon>
        <taxon>Kitasatosporales</taxon>
        <taxon>Streptomycetaceae</taxon>
        <taxon>Kitasatospora</taxon>
    </lineage>
</organism>
<dbReference type="RefSeq" id="WP_049653576.1">
    <property type="nucleotide sequence ID" value="NZ_QVIG01000001.1"/>
</dbReference>
<comment type="caution">
    <text evidence="1">The sequence shown here is derived from an EMBL/GenBank/DDBJ whole genome shotgun (WGS) entry which is preliminary data.</text>
</comment>
<evidence type="ECO:0000313" key="1">
    <source>
        <dbReference type="EMBL" id="RGD56650.1"/>
    </source>
</evidence>
<dbReference type="Proteomes" id="UP000263377">
    <property type="component" value="Unassembled WGS sequence"/>
</dbReference>
<dbReference type="EMBL" id="QVIG01000001">
    <property type="protein sequence ID" value="RGD56650.1"/>
    <property type="molecule type" value="Genomic_DNA"/>
</dbReference>
<protein>
    <submittedName>
        <fullName evidence="1">MarR family transcriptional regulator</fullName>
    </submittedName>
</protein>
<gene>
    <name evidence="1" type="ORF">DR950_01535</name>
</gene>
<proteinExistence type="predicted"/>
<keyword evidence="2" id="KW-1185">Reference proteome</keyword>
<dbReference type="InterPro" id="IPR036388">
    <property type="entry name" value="WH-like_DNA-bd_sf"/>
</dbReference>
<dbReference type="InterPro" id="IPR036390">
    <property type="entry name" value="WH_DNA-bd_sf"/>
</dbReference>
<evidence type="ECO:0000313" key="2">
    <source>
        <dbReference type="Proteomes" id="UP000263377"/>
    </source>
</evidence>
<accession>A0A372ZMI3</accession>